<evidence type="ECO:0000313" key="2">
    <source>
        <dbReference type="Proteomes" id="UP000499080"/>
    </source>
</evidence>
<evidence type="ECO:0000313" key="1">
    <source>
        <dbReference type="EMBL" id="GBN09794.1"/>
    </source>
</evidence>
<dbReference type="AlphaFoldDB" id="A0A4Y2L5I1"/>
<name>A0A4Y2L5I1_ARAVE</name>
<organism evidence="1 2">
    <name type="scientific">Araneus ventricosus</name>
    <name type="common">Orbweaver spider</name>
    <name type="synonym">Epeira ventricosa</name>
    <dbReference type="NCBI Taxonomy" id="182803"/>
    <lineage>
        <taxon>Eukaryota</taxon>
        <taxon>Metazoa</taxon>
        <taxon>Ecdysozoa</taxon>
        <taxon>Arthropoda</taxon>
        <taxon>Chelicerata</taxon>
        <taxon>Arachnida</taxon>
        <taxon>Araneae</taxon>
        <taxon>Araneomorphae</taxon>
        <taxon>Entelegynae</taxon>
        <taxon>Araneoidea</taxon>
        <taxon>Araneidae</taxon>
        <taxon>Araneus</taxon>
    </lineage>
</organism>
<dbReference type="EMBL" id="BGPR01005395">
    <property type="protein sequence ID" value="GBN09794.1"/>
    <property type="molecule type" value="Genomic_DNA"/>
</dbReference>
<sequence length="100" mass="11902">MHILKVHAIIDEFDSKFELDKYFRCKDSMLNFVVFLNSRVSYNRIERDRQAVYPLPDLAYNLTICNFGEEYISNSIHLAPDRTPQYIVVPINLDNFYTFD</sequence>
<keyword evidence="2" id="KW-1185">Reference proteome</keyword>
<protein>
    <submittedName>
        <fullName evidence="1">Uncharacterized protein</fullName>
    </submittedName>
</protein>
<dbReference type="Proteomes" id="UP000499080">
    <property type="component" value="Unassembled WGS sequence"/>
</dbReference>
<reference evidence="1 2" key="1">
    <citation type="journal article" date="2019" name="Sci. Rep.">
        <title>Orb-weaving spider Araneus ventricosus genome elucidates the spidroin gene catalogue.</title>
        <authorList>
            <person name="Kono N."/>
            <person name="Nakamura H."/>
            <person name="Ohtoshi R."/>
            <person name="Moran D.A.P."/>
            <person name="Shinohara A."/>
            <person name="Yoshida Y."/>
            <person name="Fujiwara M."/>
            <person name="Mori M."/>
            <person name="Tomita M."/>
            <person name="Arakawa K."/>
        </authorList>
    </citation>
    <scope>NUCLEOTIDE SEQUENCE [LARGE SCALE GENOMIC DNA]</scope>
</reference>
<proteinExistence type="predicted"/>
<gene>
    <name evidence="1" type="ORF">AVEN_273225_1</name>
</gene>
<accession>A0A4Y2L5I1</accession>
<comment type="caution">
    <text evidence="1">The sequence shown here is derived from an EMBL/GenBank/DDBJ whole genome shotgun (WGS) entry which is preliminary data.</text>
</comment>